<proteinExistence type="predicted"/>
<evidence type="ECO:0000259" key="2">
    <source>
        <dbReference type="PROSITE" id="PS50110"/>
    </source>
</evidence>
<protein>
    <submittedName>
        <fullName evidence="3">Response regulator</fullName>
    </submittedName>
</protein>
<dbReference type="CDD" id="cd17557">
    <property type="entry name" value="REC_Rcp-like"/>
    <property type="match status" value="1"/>
</dbReference>
<dbReference type="SMART" id="SM00448">
    <property type="entry name" value="REC"/>
    <property type="match status" value="1"/>
</dbReference>
<dbReference type="Gene3D" id="3.40.50.2300">
    <property type="match status" value="1"/>
</dbReference>
<evidence type="ECO:0000256" key="1">
    <source>
        <dbReference type="PROSITE-ProRule" id="PRU00169"/>
    </source>
</evidence>
<reference evidence="3 4" key="1">
    <citation type="submission" date="2018-06" db="EMBL/GenBank/DDBJ databases">
        <title>Chryseolinea flavus sp. nov., a member of the phylum Bacteroidetes isolated from soil.</title>
        <authorList>
            <person name="Li Y."/>
            <person name="Wang J."/>
        </authorList>
    </citation>
    <scope>NUCLEOTIDE SEQUENCE [LARGE SCALE GENOMIC DNA]</scope>
    <source>
        <strain evidence="3 4">SDU1-6</strain>
    </source>
</reference>
<dbReference type="PROSITE" id="PS50110">
    <property type="entry name" value="RESPONSE_REGULATORY"/>
    <property type="match status" value="1"/>
</dbReference>
<keyword evidence="4" id="KW-1185">Reference proteome</keyword>
<accession>A0A364Y1P9</accession>
<comment type="caution">
    <text evidence="3">The sequence shown here is derived from an EMBL/GenBank/DDBJ whole genome shotgun (WGS) entry which is preliminary data.</text>
</comment>
<dbReference type="InterPro" id="IPR001789">
    <property type="entry name" value="Sig_transdc_resp-reg_receiver"/>
</dbReference>
<dbReference type="OrthoDB" id="7631574at2"/>
<keyword evidence="1" id="KW-0597">Phosphoprotein</keyword>
<dbReference type="PANTHER" id="PTHR44520">
    <property type="entry name" value="RESPONSE REGULATOR RCP1-RELATED"/>
    <property type="match status" value="1"/>
</dbReference>
<dbReference type="GO" id="GO:0000160">
    <property type="term" value="P:phosphorelay signal transduction system"/>
    <property type="evidence" value="ECO:0007669"/>
    <property type="project" value="InterPro"/>
</dbReference>
<dbReference type="AlphaFoldDB" id="A0A364Y1P9"/>
<name>A0A364Y1P9_9BACT</name>
<dbReference type="EMBL" id="QMFY01000006">
    <property type="protein sequence ID" value="RAW00634.1"/>
    <property type="molecule type" value="Genomic_DNA"/>
</dbReference>
<dbReference type="InterPro" id="IPR052893">
    <property type="entry name" value="TCS_response_regulator"/>
</dbReference>
<dbReference type="SUPFAM" id="SSF52172">
    <property type="entry name" value="CheY-like"/>
    <property type="match status" value="1"/>
</dbReference>
<dbReference type="Proteomes" id="UP000251889">
    <property type="component" value="Unassembled WGS sequence"/>
</dbReference>
<feature type="domain" description="Response regulatory" evidence="2">
    <location>
        <begin position="6"/>
        <end position="131"/>
    </location>
</feature>
<dbReference type="PANTHER" id="PTHR44520:SF2">
    <property type="entry name" value="RESPONSE REGULATOR RCP1"/>
    <property type="match status" value="1"/>
</dbReference>
<sequence>MNKIINILLVEDDQLDIIDIQRTMDKMSILHRMHVTKNGEEAISFLEHEASRAAGTYPDLILLDINMPKMNGIEFLSTLRKNDQWKDLKVFMVTTSEEKVDKEAAAKLGVSGYIVKPLKLSNPSSMDCFHLMIDLMNIKNRI</sequence>
<feature type="modified residue" description="4-aspartylphosphate" evidence="1">
    <location>
        <position position="64"/>
    </location>
</feature>
<evidence type="ECO:0000313" key="3">
    <source>
        <dbReference type="EMBL" id="RAW00634.1"/>
    </source>
</evidence>
<dbReference type="InterPro" id="IPR011006">
    <property type="entry name" value="CheY-like_superfamily"/>
</dbReference>
<evidence type="ECO:0000313" key="4">
    <source>
        <dbReference type="Proteomes" id="UP000251889"/>
    </source>
</evidence>
<gene>
    <name evidence="3" type="ORF">DQQ10_13670</name>
</gene>
<dbReference type="RefSeq" id="WP_112747434.1">
    <property type="nucleotide sequence ID" value="NZ_QMFY01000006.1"/>
</dbReference>
<organism evidence="3 4">
    <name type="scientific">Pseudochryseolinea flava</name>
    <dbReference type="NCBI Taxonomy" id="2059302"/>
    <lineage>
        <taxon>Bacteria</taxon>
        <taxon>Pseudomonadati</taxon>
        <taxon>Bacteroidota</taxon>
        <taxon>Cytophagia</taxon>
        <taxon>Cytophagales</taxon>
        <taxon>Fulvivirgaceae</taxon>
        <taxon>Pseudochryseolinea</taxon>
    </lineage>
</organism>
<dbReference type="Pfam" id="PF00072">
    <property type="entry name" value="Response_reg"/>
    <property type="match status" value="1"/>
</dbReference>